<dbReference type="EMBL" id="VFSU01000026">
    <property type="protein sequence ID" value="TPE60452.1"/>
    <property type="molecule type" value="Genomic_DNA"/>
</dbReference>
<dbReference type="AlphaFoldDB" id="A0A501XIJ8"/>
<evidence type="ECO:0000313" key="2">
    <source>
        <dbReference type="Proteomes" id="UP000319897"/>
    </source>
</evidence>
<sequence>MAWILGFRTRPGLDAARARSEAEGRLAGFRAAEIVLADDASGAVLRGVDGSVGLLLPLGDGWIARRLPVSALSWSGAGVTARLDEPMLRTAVLPLAVKPLWLEAAA</sequence>
<protein>
    <submittedName>
        <fullName evidence="1">Uncharacterized protein</fullName>
    </submittedName>
</protein>
<gene>
    <name evidence="1" type="ORF">FJQ54_10605</name>
</gene>
<evidence type="ECO:0000313" key="1">
    <source>
        <dbReference type="EMBL" id="TPE60452.1"/>
    </source>
</evidence>
<name>A0A501XIJ8_9SPHN</name>
<organism evidence="1 2">
    <name type="scientific">Sandaracinobacter neustonicus</name>
    <dbReference type="NCBI Taxonomy" id="1715348"/>
    <lineage>
        <taxon>Bacteria</taxon>
        <taxon>Pseudomonadati</taxon>
        <taxon>Pseudomonadota</taxon>
        <taxon>Alphaproteobacteria</taxon>
        <taxon>Sphingomonadales</taxon>
        <taxon>Sphingosinicellaceae</taxon>
        <taxon>Sandaracinobacter</taxon>
    </lineage>
</organism>
<proteinExistence type="predicted"/>
<accession>A0A501XIJ8</accession>
<reference evidence="1 2" key="1">
    <citation type="submission" date="2019-06" db="EMBL/GenBank/DDBJ databases">
        <authorList>
            <person name="Lee I."/>
            <person name="Jang G.I."/>
            <person name="Hwang C.Y."/>
        </authorList>
    </citation>
    <scope>NUCLEOTIDE SEQUENCE [LARGE SCALE GENOMIC DNA]</scope>
    <source>
        <strain evidence="1 2">PAMC 28131</strain>
    </source>
</reference>
<comment type="caution">
    <text evidence="1">The sequence shown here is derived from an EMBL/GenBank/DDBJ whole genome shotgun (WGS) entry which is preliminary data.</text>
</comment>
<keyword evidence="2" id="KW-1185">Reference proteome</keyword>
<dbReference type="Proteomes" id="UP000319897">
    <property type="component" value="Unassembled WGS sequence"/>
</dbReference>
<dbReference type="RefSeq" id="WP_140928388.1">
    <property type="nucleotide sequence ID" value="NZ_VFSU01000026.1"/>
</dbReference>